<dbReference type="EMBL" id="BJUU01000007">
    <property type="protein sequence ID" value="GEK80163.1"/>
    <property type="molecule type" value="Genomic_DNA"/>
</dbReference>
<dbReference type="Gene3D" id="3.40.50.720">
    <property type="entry name" value="NAD(P)-binding Rossmann-like Domain"/>
    <property type="match status" value="1"/>
</dbReference>
<comment type="caution">
    <text evidence="3">The sequence shown here is derived from an EMBL/GenBank/DDBJ whole genome shotgun (WGS) entry which is preliminary data.</text>
</comment>
<dbReference type="Proteomes" id="UP000321749">
    <property type="component" value="Unassembled WGS sequence"/>
</dbReference>
<gene>
    <name evidence="3" type="ORF">ABA31_15140</name>
</gene>
<dbReference type="Pfam" id="PF07992">
    <property type="entry name" value="Pyr_redox_2"/>
    <property type="match status" value="1"/>
</dbReference>
<dbReference type="RefSeq" id="WP_146794186.1">
    <property type="nucleotide sequence ID" value="NZ_BJUU01000007.1"/>
</dbReference>
<dbReference type="SUPFAM" id="SSF48264">
    <property type="entry name" value="Cytochrome P450"/>
    <property type="match status" value="1"/>
</dbReference>
<dbReference type="InterPro" id="IPR036188">
    <property type="entry name" value="FAD/NAD-bd_sf"/>
</dbReference>
<dbReference type="Pfam" id="PF00067">
    <property type="entry name" value="p450"/>
    <property type="match status" value="1"/>
</dbReference>
<evidence type="ECO:0000313" key="4">
    <source>
        <dbReference type="Proteomes" id="UP000321749"/>
    </source>
</evidence>
<organism evidence="3 4">
    <name type="scientific">Agrococcus baldri</name>
    <dbReference type="NCBI Taxonomy" id="153730"/>
    <lineage>
        <taxon>Bacteria</taxon>
        <taxon>Bacillati</taxon>
        <taxon>Actinomycetota</taxon>
        <taxon>Actinomycetes</taxon>
        <taxon>Micrococcales</taxon>
        <taxon>Microbacteriaceae</taxon>
        <taxon>Agrococcus</taxon>
    </lineage>
</organism>
<dbReference type="AlphaFoldDB" id="A0AA87RIU7"/>
<dbReference type="InterPro" id="IPR023753">
    <property type="entry name" value="FAD/NAD-binding_dom"/>
</dbReference>
<feature type="domain" description="Flavodoxin-like" evidence="2">
    <location>
        <begin position="841"/>
        <end position="981"/>
    </location>
</feature>
<dbReference type="GO" id="GO:0020037">
    <property type="term" value="F:heme binding"/>
    <property type="evidence" value="ECO:0007669"/>
    <property type="project" value="InterPro"/>
</dbReference>
<keyword evidence="4" id="KW-1185">Reference proteome</keyword>
<dbReference type="SUPFAM" id="SSF52218">
    <property type="entry name" value="Flavoproteins"/>
    <property type="match status" value="1"/>
</dbReference>
<dbReference type="GO" id="GO:0010181">
    <property type="term" value="F:FMN binding"/>
    <property type="evidence" value="ECO:0007669"/>
    <property type="project" value="InterPro"/>
</dbReference>
<dbReference type="PROSITE" id="PS50902">
    <property type="entry name" value="FLAVODOXIN_LIKE"/>
    <property type="match status" value="1"/>
</dbReference>
<evidence type="ECO:0000259" key="2">
    <source>
        <dbReference type="PROSITE" id="PS50902"/>
    </source>
</evidence>
<dbReference type="GO" id="GO:0005506">
    <property type="term" value="F:iron ion binding"/>
    <property type="evidence" value="ECO:0007669"/>
    <property type="project" value="InterPro"/>
</dbReference>
<evidence type="ECO:0000313" key="3">
    <source>
        <dbReference type="EMBL" id="GEK80163.1"/>
    </source>
</evidence>
<proteinExistence type="inferred from homology"/>
<dbReference type="Gene3D" id="3.50.50.60">
    <property type="entry name" value="FAD/NAD(P)-binding domain"/>
    <property type="match status" value="1"/>
</dbReference>
<dbReference type="GO" id="GO:0016705">
    <property type="term" value="F:oxidoreductase activity, acting on paired donors, with incorporation or reduction of molecular oxygen"/>
    <property type="evidence" value="ECO:0007669"/>
    <property type="project" value="InterPro"/>
</dbReference>
<accession>A0AA87RIU7</accession>
<dbReference type="InterPro" id="IPR008254">
    <property type="entry name" value="Flavodoxin/NO_synth"/>
</dbReference>
<dbReference type="InterPro" id="IPR029039">
    <property type="entry name" value="Flavoprotein-like_sf"/>
</dbReference>
<dbReference type="GO" id="GO:0004497">
    <property type="term" value="F:monooxygenase activity"/>
    <property type="evidence" value="ECO:0007669"/>
    <property type="project" value="InterPro"/>
</dbReference>
<dbReference type="InterPro" id="IPR001128">
    <property type="entry name" value="Cyt_P450"/>
</dbReference>
<dbReference type="InterPro" id="IPR036396">
    <property type="entry name" value="Cyt_P450_sf"/>
</dbReference>
<dbReference type="SUPFAM" id="SSF51971">
    <property type="entry name" value="Nucleotide-binding domain"/>
    <property type="match status" value="1"/>
</dbReference>
<dbReference type="PRINTS" id="PR00359">
    <property type="entry name" value="BP450"/>
</dbReference>
<evidence type="ECO:0000256" key="1">
    <source>
        <dbReference type="ARBA" id="ARBA00010617"/>
    </source>
</evidence>
<dbReference type="Pfam" id="PF00258">
    <property type="entry name" value="Flavodoxin_1"/>
    <property type="match status" value="1"/>
</dbReference>
<reference evidence="3 4" key="1">
    <citation type="submission" date="2019-07" db="EMBL/GenBank/DDBJ databases">
        <title>Whole genome shotgun sequence of Agrococcus baldri NBRC 103055.</title>
        <authorList>
            <person name="Hosoyama A."/>
            <person name="Uohara A."/>
            <person name="Ohji S."/>
            <person name="Ichikawa N."/>
        </authorList>
    </citation>
    <scope>NUCLEOTIDE SEQUENCE [LARGE SCALE GENOMIC DNA]</scope>
    <source>
        <strain evidence="3 4">NBRC 103055</strain>
    </source>
</reference>
<dbReference type="InterPro" id="IPR017972">
    <property type="entry name" value="Cyt_P450_CS"/>
</dbReference>
<dbReference type="PROSITE" id="PS00086">
    <property type="entry name" value="CYTOCHROME_P450"/>
    <property type="match status" value="1"/>
</dbReference>
<dbReference type="Gene3D" id="3.40.50.360">
    <property type="match status" value="1"/>
</dbReference>
<name>A0AA87RIU7_9MICO</name>
<protein>
    <recommendedName>
        <fullName evidence="2">Flavodoxin-like domain-containing protein</fullName>
    </recommendedName>
</protein>
<dbReference type="Gene3D" id="1.10.630.10">
    <property type="entry name" value="Cytochrome P450"/>
    <property type="match status" value="1"/>
</dbReference>
<dbReference type="PANTHER" id="PTHR46696:SF1">
    <property type="entry name" value="CYTOCHROME P450 YJIB-RELATED"/>
    <property type="match status" value="1"/>
</dbReference>
<comment type="similarity">
    <text evidence="1">Belongs to the cytochrome P450 family.</text>
</comment>
<dbReference type="InterPro" id="IPR002397">
    <property type="entry name" value="Cyt_P450_B"/>
</dbReference>
<dbReference type="PANTHER" id="PTHR46696">
    <property type="entry name" value="P450, PUTATIVE (EUROFUNG)-RELATED"/>
    <property type="match status" value="1"/>
</dbReference>
<sequence length="990" mass="107182">MPSNEAPVADWVTIPDLYRDPFPIYERLRAEGGVHWVPAVGRYLITSYAAVHQTELDQTTFSANEQGSLQIRAMGHSMLRRDDPEHYLERKAWQPTLRPGVVKRHWRAVFEQTAERYLEEMIAKGPGADFIWDFAAPYAAESLRQILGLHSATQQDLQRWSQTLIDATGNYADDPQVWAKGKRSFDEVDAVLDEMLPWHAANPNESLLSQLLRIPDYEMPMERIRANVKMTIGGGLNEPRDVLGVAAWGLLEHPEQRRAVEADPSLWHAAFDETLRWIAPIGLYSRQTTREVELTGVRLPAGARLGICILSANRDERVWDDAHRFDIRREVKPHLAFSKGVHVCLGAWVARAEIADVALPMVFERLRGLELVPERPAEIGGWVFRGMLRMPVRWSSVAVRGEAAPAAAVAAAAAPAPRIAIVGSGPAGCFTAQALRRRFPAAELDVIDALPVPYGLIRSGVAADHHGTKAVARQFDRLFLHEGVRFRGNTRVGGELSLEQLRSSFDAVVLATGLRADRPLGLPGCELGGVHGAGRITRLLNAHPGEGEAPSLGEAAVVVGHGNVAMDVVRLLARDEAELEGTDVDDEARERLSGRLRTIHLVGRSAPSAAKFDPVMVRELAGLQGVVHRVHGAQLERIAAGKDARADAVRGLTDEPNASVAAPRIELHWWFGLTPQRIEGDGAVERVVFAGAEGEVALEADAVVTAVGFAADEAVLAEPGAHQDGRVEAGLYTAGWLRRGPRGTIPDQRTDARELARTIAEDIDTGAIRLGARGLDARAEEVPFEGWRRIDVREQLGAAPGRSRAKLREVAAMLEAAADGEIPLPEVAAVTDGSGGGGLPVTVLFGTESGGAELVAEELRRTLADRAEVEVRDLAETTPDELDAERLHLVVCSTYGDGEVPTAARPFHRALAARPDLAGLRYAVFGLGDRSYAKTYSRGSELIDEALTACGATRVGEYGRHDAGGPVLATELATEWADGVLAEALVPASA</sequence>